<evidence type="ECO:0000313" key="4">
    <source>
        <dbReference type="EMBL" id="OGZ99854.1"/>
    </source>
</evidence>
<proteinExistence type="predicted"/>
<keyword evidence="1" id="KW-0489">Methyltransferase</keyword>
<reference evidence="4 5" key="1">
    <citation type="journal article" date="2016" name="Nat. Commun.">
        <title>Thousands of microbial genomes shed light on interconnected biogeochemical processes in an aquifer system.</title>
        <authorList>
            <person name="Anantharaman K."/>
            <person name="Brown C.T."/>
            <person name="Hug L.A."/>
            <person name="Sharon I."/>
            <person name="Castelle C.J."/>
            <person name="Probst A.J."/>
            <person name="Thomas B.C."/>
            <person name="Singh A."/>
            <person name="Wilkins M.J."/>
            <person name="Karaoz U."/>
            <person name="Brodie E.L."/>
            <person name="Williams K.H."/>
            <person name="Hubbard S.S."/>
            <person name="Banfield J.F."/>
        </authorList>
    </citation>
    <scope>NUCLEOTIDE SEQUENCE [LARGE SCALE GENOMIC DNA]</scope>
</reference>
<dbReference type="Proteomes" id="UP000179023">
    <property type="component" value="Unassembled WGS sequence"/>
</dbReference>
<protein>
    <recommendedName>
        <fullName evidence="6">Methyltransferase domain-containing protein</fullName>
    </recommendedName>
</protein>
<evidence type="ECO:0008006" key="6">
    <source>
        <dbReference type="Google" id="ProtNLM"/>
    </source>
</evidence>
<dbReference type="EMBL" id="MHQI01000032">
    <property type="protein sequence ID" value="OGZ99854.1"/>
    <property type="molecule type" value="Genomic_DNA"/>
</dbReference>
<evidence type="ECO:0000313" key="5">
    <source>
        <dbReference type="Proteomes" id="UP000179023"/>
    </source>
</evidence>
<dbReference type="AlphaFoldDB" id="A0A1G2KK92"/>
<keyword evidence="3" id="KW-0949">S-adenosyl-L-methionine</keyword>
<organism evidence="4 5">
    <name type="scientific">Candidatus Sungbacteria bacterium RIFCSPHIGHO2_02_FULL_47_11</name>
    <dbReference type="NCBI Taxonomy" id="1802270"/>
    <lineage>
        <taxon>Bacteria</taxon>
        <taxon>Candidatus Sungiibacteriota</taxon>
    </lineage>
</organism>
<name>A0A1G2KK92_9BACT</name>
<comment type="caution">
    <text evidence="4">The sequence shown here is derived from an EMBL/GenBank/DDBJ whole genome shotgun (WGS) entry which is preliminary data.</text>
</comment>
<evidence type="ECO:0000256" key="1">
    <source>
        <dbReference type="ARBA" id="ARBA00022603"/>
    </source>
</evidence>
<dbReference type="Pfam" id="PF06325">
    <property type="entry name" value="PrmA"/>
    <property type="match status" value="1"/>
</dbReference>
<dbReference type="PANTHER" id="PTHR13610:SF11">
    <property type="entry name" value="METHYLTRANSFERASE DOMAIN-CONTAINING PROTEIN"/>
    <property type="match status" value="1"/>
</dbReference>
<evidence type="ECO:0000256" key="2">
    <source>
        <dbReference type="ARBA" id="ARBA00022679"/>
    </source>
</evidence>
<dbReference type="CDD" id="cd02440">
    <property type="entry name" value="AdoMet_MTases"/>
    <property type="match status" value="1"/>
</dbReference>
<dbReference type="InterPro" id="IPR026170">
    <property type="entry name" value="FAM173A/B"/>
</dbReference>
<dbReference type="SUPFAM" id="SSF53335">
    <property type="entry name" value="S-adenosyl-L-methionine-dependent methyltransferases"/>
    <property type="match status" value="1"/>
</dbReference>
<dbReference type="STRING" id="1802270.A3C07_00405"/>
<dbReference type="InterPro" id="IPR029063">
    <property type="entry name" value="SAM-dependent_MTases_sf"/>
</dbReference>
<keyword evidence="2" id="KW-0808">Transferase</keyword>
<sequence>MSIALLAVFILGVFVFLLTLFLVFDVWITYAKSAPFVRSGRRKIKIMFELAAVKPEEVVVDLGSGDGTLVIEAAGRGARAIGVEMNPLLVLISRWKARWQNVGDLVTIVRGDMQQYSLHGADVIFLYLMPKGMEQLQNKIVSEAKSGARIVSNAFPLPKRQPLKEIDGVYLYKI</sequence>
<gene>
    <name evidence="4" type="ORF">A3C07_00405</name>
</gene>
<dbReference type="Gene3D" id="3.40.50.150">
    <property type="entry name" value="Vaccinia Virus protein VP39"/>
    <property type="match status" value="1"/>
</dbReference>
<dbReference type="GO" id="GO:0032259">
    <property type="term" value="P:methylation"/>
    <property type="evidence" value="ECO:0007669"/>
    <property type="project" value="UniProtKB-KW"/>
</dbReference>
<evidence type="ECO:0000256" key="3">
    <source>
        <dbReference type="ARBA" id="ARBA00022691"/>
    </source>
</evidence>
<dbReference type="GO" id="GO:0016279">
    <property type="term" value="F:protein-lysine N-methyltransferase activity"/>
    <property type="evidence" value="ECO:0007669"/>
    <property type="project" value="InterPro"/>
</dbReference>
<accession>A0A1G2KK92</accession>
<dbReference type="PANTHER" id="PTHR13610">
    <property type="entry name" value="METHYLTRANSFERASE DOMAIN-CONTAINING PROTEIN"/>
    <property type="match status" value="1"/>
</dbReference>